<comment type="caution">
    <text evidence="12">The sequence shown here is derived from an EMBL/GenBank/DDBJ whole genome shotgun (WGS) entry which is preliminary data.</text>
</comment>
<gene>
    <name evidence="12" type="ORF">O6P43_008221</name>
</gene>
<evidence type="ECO:0000256" key="1">
    <source>
        <dbReference type="ARBA" id="ARBA00004251"/>
    </source>
</evidence>
<evidence type="ECO:0000256" key="3">
    <source>
        <dbReference type="ARBA" id="ARBA00022475"/>
    </source>
</evidence>
<dbReference type="KEGG" id="qsa:O6P43_008221"/>
<keyword evidence="12" id="KW-0808">Transferase</keyword>
<keyword evidence="11" id="KW-0325">Glycoprotein</keyword>
<protein>
    <submittedName>
        <fullName evidence="12">Leucine-rich repeat receptor-like protein kinase family protein</fullName>
    </submittedName>
</protein>
<comment type="subcellular location">
    <subcellularLocation>
        <location evidence="1">Cell membrane</location>
        <topology evidence="1">Single-pass type I membrane protein</topology>
    </subcellularLocation>
</comment>
<evidence type="ECO:0000256" key="8">
    <source>
        <dbReference type="ARBA" id="ARBA00022989"/>
    </source>
</evidence>
<keyword evidence="5" id="KW-0812">Transmembrane</keyword>
<evidence type="ECO:0000256" key="9">
    <source>
        <dbReference type="ARBA" id="ARBA00023136"/>
    </source>
</evidence>
<keyword evidence="8" id="KW-1133">Transmembrane helix</keyword>
<evidence type="ECO:0000256" key="5">
    <source>
        <dbReference type="ARBA" id="ARBA00022692"/>
    </source>
</evidence>
<evidence type="ECO:0000256" key="10">
    <source>
        <dbReference type="ARBA" id="ARBA00023170"/>
    </source>
</evidence>
<sequence>MQILNSLPSLKHLGLSSCGLNYSHISNGAVNSTHLATLQLLDLSNNWFFGVPIPIVLRNMTSLRSLILWEPILNHRFWNGNTCELKTLDISDIDLGDKKLRKELPGNLPGCFGHALETLDLGYNNIGGALPQWLVDLKYPKDLHLHDNAFFGPIPSSLRKLSNLRILDVSNNLLEGITSETGLGNLSFLKELSISHTNLKVELNSNWTPPFQLKRIEMAATKIGPQFPRWLQTQQQVTKLDLSNNSLSGVIRNWILHMHLITDLKLSSNQITGLLKNIVDSMPNMEILRLNDNLINGSIPTSLCNTQFLKILDFVKK</sequence>
<evidence type="ECO:0000256" key="4">
    <source>
        <dbReference type="ARBA" id="ARBA00022614"/>
    </source>
</evidence>
<dbReference type="Pfam" id="PF13855">
    <property type="entry name" value="LRR_8"/>
    <property type="match status" value="1"/>
</dbReference>
<dbReference type="PROSITE" id="PS51450">
    <property type="entry name" value="LRR"/>
    <property type="match status" value="1"/>
</dbReference>
<keyword evidence="3" id="KW-1003">Cell membrane</keyword>
<evidence type="ECO:0000256" key="2">
    <source>
        <dbReference type="ARBA" id="ARBA00009592"/>
    </source>
</evidence>
<dbReference type="InterPro" id="IPR001611">
    <property type="entry name" value="Leu-rich_rpt"/>
</dbReference>
<proteinExistence type="inferred from homology"/>
<evidence type="ECO:0000256" key="11">
    <source>
        <dbReference type="ARBA" id="ARBA00023180"/>
    </source>
</evidence>
<dbReference type="EMBL" id="JARAOO010000004">
    <property type="protein sequence ID" value="KAJ7969964.1"/>
    <property type="molecule type" value="Genomic_DNA"/>
</dbReference>
<keyword evidence="9" id="KW-0472">Membrane</keyword>
<dbReference type="Proteomes" id="UP001163823">
    <property type="component" value="Chromosome 4"/>
</dbReference>
<dbReference type="PANTHER" id="PTHR48063">
    <property type="entry name" value="LRR RECEPTOR-LIKE KINASE"/>
    <property type="match status" value="1"/>
</dbReference>
<reference evidence="12" key="1">
    <citation type="journal article" date="2023" name="Science">
        <title>Elucidation of the pathway for biosynthesis of saponin adjuvants from the soapbark tree.</title>
        <authorList>
            <person name="Reed J."/>
            <person name="Orme A."/>
            <person name="El-Demerdash A."/>
            <person name="Owen C."/>
            <person name="Martin L.B.B."/>
            <person name="Misra R.C."/>
            <person name="Kikuchi S."/>
            <person name="Rejzek M."/>
            <person name="Martin A.C."/>
            <person name="Harkess A."/>
            <person name="Leebens-Mack J."/>
            <person name="Louveau T."/>
            <person name="Stephenson M.J."/>
            <person name="Osbourn A."/>
        </authorList>
    </citation>
    <scope>NUCLEOTIDE SEQUENCE</scope>
    <source>
        <strain evidence="12">S10</strain>
    </source>
</reference>
<dbReference type="PANTHER" id="PTHR48063:SF112">
    <property type="entry name" value="RECEPTOR LIKE PROTEIN 30-LIKE"/>
    <property type="match status" value="1"/>
</dbReference>
<accession>A0AAD7M4S5</accession>
<dbReference type="GO" id="GO:0016301">
    <property type="term" value="F:kinase activity"/>
    <property type="evidence" value="ECO:0007669"/>
    <property type="project" value="UniProtKB-KW"/>
</dbReference>
<dbReference type="Gene3D" id="3.80.10.10">
    <property type="entry name" value="Ribonuclease Inhibitor"/>
    <property type="match status" value="3"/>
</dbReference>
<dbReference type="InterPro" id="IPR046956">
    <property type="entry name" value="RLP23-like"/>
</dbReference>
<evidence type="ECO:0000313" key="13">
    <source>
        <dbReference type="Proteomes" id="UP001163823"/>
    </source>
</evidence>
<dbReference type="AlphaFoldDB" id="A0AAD7M4S5"/>
<keyword evidence="12" id="KW-0418">Kinase</keyword>
<evidence type="ECO:0000256" key="7">
    <source>
        <dbReference type="ARBA" id="ARBA00022737"/>
    </source>
</evidence>
<dbReference type="Pfam" id="PF00560">
    <property type="entry name" value="LRR_1"/>
    <property type="match status" value="3"/>
</dbReference>
<dbReference type="InterPro" id="IPR003591">
    <property type="entry name" value="Leu-rich_rpt_typical-subtyp"/>
</dbReference>
<organism evidence="12 13">
    <name type="scientific">Quillaja saponaria</name>
    <name type="common">Soap bark tree</name>
    <dbReference type="NCBI Taxonomy" id="32244"/>
    <lineage>
        <taxon>Eukaryota</taxon>
        <taxon>Viridiplantae</taxon>
        <taxon>Streptophyta</taxon>
        <taxon>Embryophyta</taxon>
        <taxon>Tracheophyta</taxon>
        <taxon>Spermatophyta</taxon>
        <taxon>Magnoliopsida</taxon>
        <taxon>eudicotyledons</taxon>
        <taxon>Gunneridae</taxon>
        <taxon>Pentapetalae</taxon>
        <taxon>rosids</taxon>
        <taxon>fabids</taxon>
        <taxon>Fabales</taxon>
        <taxon>Quillajaceae</taxon>
        <taxon>Quillaja</taxon>
    </lineage>
</organism>
<dbReference type="InterPro" id="IPR032675">
    <property type="entry name" value="LRR_dom_sf"/>
</dbReference>
<name>A0AAD7M4S5_QUISA</name>
<keyword evidence="7" id="KW-0677">Repeat</keyword>
<dbReference type="SMART" id="SM00369">
    <property type="entry name" value="LRR_TYP"/>
    <property type="match status" value="5"/>
</dbReference>
<dbReference type="SUPFAM" id="SSF52047">
    <property type="entry name" value="RNI-like"/>
    <property type="match status" value="1"/>
</dbReference>
<evidence type="ECO:0000256" key="6">
    <source>
        <dbReference type="ARBA" id="ARBA00022729"/>
    </source>
</evidence>
<dbReference type="GO" id="GO:0005886">
    <property type="term" value="C:plasma membrane"/>
    <property type="evidence" value="ECO:0007669"/>
    <property type="project" value="UniProtKB-SubCell"/>
</dbReference>
<keyword evidence="13" id="KW-1185">Reference proteome</keyword>
<keyword evidence="4" id="KW-0433">Leucine-rich repeat</keyword>
<comment type="similarity">
    <text evidence="2">Belongs to the RLP family.</text>
</comment>
<keyword evidence="10 12" id="KW-0675">Receptor</keyword>
<keyword evidence="6" id="KW-0732">Signal</keyword>
<evidence type="ECO:0000313" key="12">
    <source>
        <dbReference type="EMBL" id="KAJ7969964.1"/>
    </source>
</evidence>